<dbReference type="RefSeq" id="WP_185164406.1">
    <property type="nucleotide sequence ID" value="NZ_JACKWY010000004.1"/>
</dbReference>
<keyword evidence="2" id="KW-0624">Polysaccharide degradation</keyword>
<dbReference type="InterPro" id="IPR011583">
    <property type="entry name" value="Chitinase_II/V-like_cat"/>
</dbReference>
<dbReference type="InterPro" id="IPR001919">
    <property type="entry name" value="CBD2"/>
</dbReference>
<evidence type="ECO:0000256" key="1">
    <source>
        <dbReference type="ARBA" id="ARBA00022801"/>
    </source>
</evidence>
<dbReference type="Gene3D" id="3.20.20.80">
    <property type="entry name" value="Glycosidases"/>
    <property type="match status" value="1"/>
</dbReference>
<dbReference type="SUPFAM" id="SSF49384">
    <property type="entry name" value="Carbohydrate-binding domain"/>
    <property type="match status" value="1"/>
</dbReference>
<evidence type="ECO:0000313" key="7">
    <source>
        <dbReference type="EMBL" id="MBB6714959.1"/>
    </source>
</evidence>
<dbReference type="Gene3D" id="2.60.40.290">
    <property type="match status" value="1"/>
</dbReference>
<dbReference type="CDD" id="cd06548">
    <property type="entry name" value="GH18_chitinase"/>
    <property type="match status" value="1"/>
</dbReference>
<dbReference type="Gene3D" id="3.10.50.10">
    <property type="match status" value="1"/>
</dbReference>
<dbReference type="Pfam" id="PF06483">
    <property type="entry name" value="ChiC"/>
    <property type="match status" value="1"/>
</dbReference>
<feature type="signal peptide" evidence="5">
    <location>
        <begin position="1"/>
        <end position="27"/>
    </location>
</feature>
<dbReference type="InterPro" id="IPR012291">
    <property type="entry name" value="CBM2_carb-bd_dom_sf"/>
</dbReference>
<dbReference type="InterPro" id="IPR029070">
    <property type="entry name" value="Chitinase_insertion_sf"/>
</dbReference>
<keyword evidence="2" id="KW-0146">Chitin degradation</keyword>
<protein>
    <submittedName>
        <fullName evidence="7">Chitinase C-terminal domain-containing protein</fullName>
    </submittedName>
</protein>
<evidence type="ECO:0000256" key="2">
    <source>
        <dbReference type="ARBA" id="ARBA00023024"/>
    </source>
</evidence>
<reference evidence="7 8" key="1">
    <citation type="submission" date="2020-08" db="EMBL/GenBank/DDBJ databases">
        <title>Clostridia isolated from Swiss meat.</title>
        <authorList>
            <person name="Wambui J."/>
            <person name="Stevens M.J.A."/>
            <person name="Stephan R."/>
        </authorList>
    </citation>
    <scope>NUCLEOTIDE SEQUENCE [LARGE SCALE GENOMIC DNA]</scope>
    <source>
        <strain evidence="7 8">CM001</strain>
    </source>
</reference>
<gene>
    <name evidence="7" type="ORF">H7E68_09485</name>
</gene>
<dbReference type="PROSITE" id="PS51910">
    <property type="entry name" value="GH18_2"/>
    <property type="match status" value="1"/>
</dbReference>
<accession>A0A7X0VR35</accession>
<dbReference type="PROSITE" id="PS01095">
    <property type="entry name" value="GH18_1"/>
    <property type="match status" value="1"/>
</dbReference>
<evidence type="ECO:0000256" key="5">
    <source>
        <dbReference type="SAM" id="SignalP"/>
    </source>
</evidence>
<dbReference type="InterPro" id="IPR009470">
    <property type="entry name" value="Chi_C"/>
</dbReference>
<name>A0A7X0VR35_9CLOT</name>
<dbReference type="AlphaFoldDB" id="A0A7X0VR35"/>
<dbReference type="SMART" id="SM00636">
    <property type="entry name" value="Glyco_18"/>
    <property type="match status" value="1"/>
</dbReference>
<dbReference type="InterPro" id="IPR017853">
    <property type="entry name" value="GH"/>
</dbReference>
<keyword evidence="5" id="KW-0732">Signal</keyword>
<dbReference type="Pfam" id="PF00704">
    <property type="entry name" value="Glyco_hydro_18"/>
    <property type="match status" value="1"/>
</dbReference>
<dbReference type="GO" id="GO:0005975">
    <property type="term" value="P:carbohydrate metabolic process"/>
    <property type="evidence" value="ECO:0007669"/>
    <property type="project" value="InterPro"/>
</dbReference>
<feature type="domain" description="GH18" evidence="6">
    <location>
        <begin position="48"/>
        <end position="462"/>
    </location>
</feature>
<feature type="chain" id="PRO_5030799806" evidence="5">
    <location>
        <begin position="28"/>
        <end position="604"/>
    </location>
</feature>
<dbReference type="SUPFAM" id="SSF51445">
    <property type="entry name" value="(Trans)glycosidases"/>
    <property type="match status" value="1"/>
</dbReference>
<comment type="caution">
    <text evidence="7">The sequence shown here is derived from an EMBL/GenBank/DDBJ whole genome shotgun (WGS) entry which is preliminary data.</text>
</comment>
<keyword evidence="2" id="KW-0119">Carbohydrate metabolism</keyword>
<dbReference type="GO" id="GO:0006032">
    <property type="term" value="P:chitin catabolic process"/>
    <property type="evidence" value="ECO:0007669"/>
    <property type="project" value="UniProtKB-KW"/>
</dbReference>
<sequence>MKQKNFLTLFTSLLVAFTLTPSLNREATINTQIGPDPLQSKNNQSAERKVIGYFQEWTYSLDKHDNYTADKLPWDRLTHINYAFAGVNANTYKIDFSNKSAAIEMEFPGQTANFPYKGHFNVLNSYKLKYPNVKTLISVGGGNGNVGFYTMTDSPATREIFADSCVDFIRTYGFNGIDLDFEYPTSTPLAGSTDDPSISESRRGVIYKNYVELVKLLRLKLDEASNKDNTKYLLSAAISSSSWVLGGMELGEYAPFLDYVNIMSYDFHGAWNGFVGHNAPLYPDTRDQETAQFPMPVLNIDWAVRYFRGVLPPEKINIGVPYYTRGWKDVQPGTAPGGLYGKAAKTDGGAIGEDNYWADVDWSTGKEIAGGVNPLWYAKNLLKKNDYKRYFDDVSKVPYIWNENKKVFLSFEDEESMKYKADYIVDKNLGGVLIWDIQGDFKQLQDGTYAMGDTLTTMLSDTFKKALPLKETSKPQMPKSKKFKVDFSGSYDHPNYTYDMLLTNNTNETIQKGWKLEFDMPKSAIMQTPWGVTIDKGIDKGDFIHYTISGPSWNDIPAGGNYKIQGMIKLCFTGGPQNFILNGSSSEYEQSQNSSIKLQAASNN</sequence>
<dbReference type="GO" id="GO:0030247">
    <property type="term" value="F:polysaccharide binding"/>
    <property type="evidence" value="ECO:0007669"/>
    <property type="project" value="InterPro"/>
</dbReference>
<evidence type="ECO:0000313" key="8">
    <source>
        <dbReference type="Proteomes" id="UP000585258"/>
    </source>
</evidence>
<dbReference type="SUPFAM" id="SSF54556">
    <property type="entry name" value="Chitinase insertion domain"/>
    <property type="match status" value="1"/>
</dbReference>
<dbReference type="InterPro" id="IPR001223">
    <property type="entry name" value="Glyco_hydro18_cat"/>
</dbReference>
<dbReference type="PANTHER" id="PTHR11177">
    <property type="entry name" value="CHITINASE"/>
    <property type="match status" value="1"/>
</dbReference>
<dbReference type="GO" id="GO:0008061">
    <property type="term" value="F:chitin binding"/>
    <property type="evidence" value="ECO:0007669"/>
    <property type="project" value="InterPro"/>
</dbReference>
<organism evidence="7 8">
    <name type="scientific">Clostridium gasigenes</name>
    <dbReference type="NCBI Taxonomy" id="94869"/>
    <lineage>
        <taxon>Bacteria</taxon>
        <taxon>Bacillati</taxon>
        <taxon>Bacillota</taxon>
        <taxon>Clostridia</taxon>
        <taxon>Eubacteriales</taxon>
        <taxon>Clostridiaceae</taxon>
        <taxon>Clostridium</taxon>
    </lineage>
</organism>
<evidence type="ECO:0000259" key="6">
    <source>
        <dbReference type="PROSITE" id="PS51910"/>
    </source>
</evidence>
<dbReference type="InterPro" id="IPR050314">
    <property type="entry name" value="Glycosyl_Hydrlase_18"/>
</dbReference>
<proteinExistence type="predicted"/>
<keyword evidence="3 4" id="KW-0326">Glycosidase</keyword>
<dbReference type="InterPro" id="IPR001579">
    <property type="entry name" value="Glyco_hydro_18_chit_AS"/>
</dbReference>
<keyword evidence="1 4" id="KW-0378">Hydrolase</keyword>
<dbReference type="EMBL" id="JACKWY010000004">
    <property type="protein sequence ID" value="MBB6714959.1"/>
    <property type="molecule type" value="Genomic_DNA"/>
</dbReference>
<dbReference type="PANTHER" id="PTHR11177:SF308">
    <property type="entry name" value="CHITINASE A"/>
    <property type="match status" value="1"/>
</dbReference>
<dbReference type="GO" id="GO:0004553">
    <property type="term" value="F:hydrolase activity, hydrolyzing O-glycosyl compounds"/>
    <property type="evidence" value="ECO:0007669"/>
    <property type="project" value="InterPro"/>
</dbReference>
<dbReference type="InterPro" id="IPR008965">
    <property type="entry name" value="CBM2/CBM3_carb-bd_dom_sf"/>
</dbReference>
<dbReference type="SMART" id="SM00637">
    <property type="entry name" value="CBD_II"/>
    <property type="match status" value="1"/>
</dbReference>
<dbReference type="Proteomes" id="UP000585258">
    <property type="component" value="Unassembled WGS sequence"/>
</dbReference>
<evidence type="ECO:0000256" key="3">
    <source>
        <dbReference type="ARBA" id="ARBA00023295"/>
    </source>
</evidence>
<evidence type="ECO:0000256" key="4">
    <source>
        <dbReference type="RuleBase" id="RU000489"/>
    </source>
</evidence>